<evidence type="ECO:0000259" key="5">
    <source>
        <dbReference type="PROSITE" id="PS50093"/>
    </source>
</evidence>
<keyword evidence="2" id="KW-0732">Signal</keyword>
<dbReference type="SMART" id="SM00089">
    <property type="entry name" value="PKD"/>
    <property type="match status" value="2"/>
</dbReference>
<dbReference type="SUPFAM" id="SSF51004">
    <property type="entry name" value="C-terminal (heme d1) domain of cytochrome cd1-nitrite reductase"/>
    <property type="match status" value="1"/>
</dbReference>
<dbReference type="STRING" id="1842727.RD110_22940"/>
<dbReference type="InterPro" id="IPR011043">
    <property type="entry name" value="Gal_Oxase/kelch_b-propeller"/>
</dbReference>
<dbReference type="Proteomes" id="UP000186609">
    <property type="component" value="Chromosome"/>
</dbReference>
<dbReference type="CDD" id="cd02851">
    <property type="entry name" value="E_set_GO_C"/>
    <property type="match status" value="1"/>
</dbReference>
<sequence length="1599" mass="166514">MSSSSFSPLQALSCSFILLGLVSCGGGTTEGNASSEFDQARAAIVQQKAQQVSLARWSPVVKLPLVPAAGMQQADGKLLLWAANANYSFNVSGSTMTAEFDPLTQGVTSRRVSETSHDMFCPGTARLPDGRLLVVGGYDNTRTSVFDPSKGTWSAAPSTQIARGYTASTPLADGSVLTLGGSWGLGSGGRDAEIFTAASGWRRLTGIPAAPFLLDGTYGGWQSDAHFNMLSTGNGKVLVAGPTVEMGWLDTGGAGSYVSAGPRGDDTPSFAGNTVMYDAGLILKVGGATWNNNAPANAKAYRIDTTSGTAQVTKLPSMAYPRVFSNSVVMPDGQVMVLGGQTTSKEFSDDFAVLPPELYDPKTETFSVLPAMAVPRNYHSIALLLPDARIVSAGGGLCACAADHADLQILSPPYLFNADGSAATRPVISSAPTKLGYGGTAEVQTDSAVTGFALVRLGAVTHTVNNDQRRVALAFESMGANRYRLAIPANPGILLPGQWMLFALNAQGTPSVATMLTVNAEEAPAIVNPGSLSVVAGQNLAQQITGTSPTGTLAYSASGLPPGVSIDRASGLISGVPSAAGSYLVTVSVSNGTQTVATDMLIDVTTLGSGTGLLAQYFGTVLGEGKPVVQRTEVPDFDWGAASPAAGVPVDNFSVRWSGAIEAPVSGGVQLRTYSDDGVRLWIAGRLAIDNWRAHGATYDTASVSMVAGQRYPVMLDFYEVGGSARMRLEWKLPGATNWTTVPAARLYPALVPSTVNLALGQPATQSSQDGARPASRAVDGNTVGAGEQFVTHTLQEAMPWWQVDLGQSSRIDFIQLWNRTDCCGDRLRNFTVFISPTDMTGRTMANLEADPAVLKRSVGATAADRVIAVPVGGVGRHVRVQLAGTGILSLAEVSVFGGPATYPTPTLQAIAAQKTNVGMPTSVTPVASDPGGNALTFGATGLPPGLAVNTDTGVIAGTPTTAGSYSVTLTVRNAGDKMASIQFAWDVLATVPSVTSLPAPVASSGAMVQYAPSISAGAAAQYSWNFGDGTGDSAPSSSANVQHRYAAAGVYEVTLTIQALDGRTATYRFVQAVTGPGSGGPGTSARASSALLVEPRAGVSSRLWIVNPDGNTVSVFDTATNARVAEIPVGAAPRSLTRAADGRIWVANRDSATLSVLNPTTLSVVQTVNMPRASQPYGVVASPVDGSLFVTLEASGALLKLNGSTGAQISALQLGANPRHLAISADGTRLLVSRFITPPLPGEGTAQVRTTNAAGAPVGGEVLMIDPASLALQRTIVLAHSDRTDSENQGRGIPNYLGAAAIAPDGRSAWVPSKQDNVRRGKLRDGLDLTFDNTVRAISSRIDLTSGTEDPRYRVDHDNASLASAALFHPAGAYLFVALETSRQVAVVDVAGRRELMRYEVGIAPQSLALSADGLKLYVHNAIGRTLSVIDLAPLVNLGQASPTVALTLGGIGTEKLSAIVLKGKQLFYDARDPRLARDNYMSCASCHNDGGADGRVWDLTGLGEGLRRTIILRGPRRHGPWSAALERQLRRGSGFRGPDPAPVGRTRADGRCQLQHRHPRAAVGPAQGWHQRRPGRAGRLCELAQHVRCQPVPERRR</sequence>
<dbReference type="PROSITE" id="PS51820">
    <property type="entry name" value="PA14"/>
    <property type="match status" value="1"/>
</dbReference>
<dbReference type="SMART" id="SM00607">
    <property type="entry name" value="FTP"/>
    <property type="match status" value="1"/>
</dbReference>
<evidence type="ECO:0000259" key="6">
    <source>
        <dbReference type="PROSITE" id="PS51820"/>
    </source>
</evidence>
<dbReference type="SUPFAM" id="SSF49299">
    <property type="entry name" value="PKD domain"/>
    <property type="match status" value="1"/>
</dbReference>
<dbReference type="Pfam" id="PF09118">
    <property type="entry name" value="GO-like_E_set"/>
    <property type="match status" value="1"/>
</dbReference>
<dbReference type="SUPFAM" id="SSF46626">
    <property type="entry name" value="Cytochrome c"/>
    <property type="match status" value="1"/>
</dbReference>
<dbReference type="Pfam" id="PF05345">
    <property type="entry name" value="He_PIG"/>
    <property type="match status" value="2"/>
</dbReference>
<dbReference type="KEGG" id="rhy:RD110_22940"/>
<dbReference type="InterPro" id="IPR015943">
    <property type="entry name" value="WD40/YVTN_repeat-like_dom_sf"/>
</dbReference>
<dbReference type="NCBIfam" id="TIGR02276">
    <property type="entry name" value="beta_rpt_yvtn"/>
    <property type="match status" value="1"/>
</dbReference>
<dbReference type="GO" id="GO:0020037">
    <property type="term" value="F:heme binding"/>
    <property type="evidence" value="ECO:0007669"/>
    <property type="project" value="InterPro"/>
</dbReference>
<dbReference type="Gene3D" id="2.60.120.380">
    <property type="match status" value="1"/>
</dbReference>
<feature type="domain" description="PA14" evidence="6">
    <location>
        <begin position="608"/>
        <end position="746"/>
    </location>
</feature>
<dbReference type="Gene3D" id="2.130.10.80">
    <property type="entry name" value="Galactose oxidase/kelch, beta-propeller"/>
    <property type="match status" value="1"/>
</dbReference>
<dbReference type="Gene3D" id="2.60.40.10">
    <property type="entry name" value="Immunoglobulins"/>
    <property type="match status" value="4"/>
</dbReference>
<dbReference type="InterPro" id="IPR035986">
    <property type="entry name" value="PKD_dom_sf"/>
</dbReference>
<organism evidence="7 8">
    <name type="scientific">Rhodoferax koreensis</name>
    <dbReference type="NCBI Taxonomy" id="1842727"/>
    <lineage>
        <taxon>Bacteria</taxon>
        <taxon>Pseudomonadati</taxon>
        <taxon>Pseudomonadota</taxon>
        <taxon>Betaproteobacteria</taxon>
        <taxon>Burkholderiales</taxon>
        <taxon>Comamonadaceae</taxon>
        <taxon>Rhodoferax</taxon>
    </lineage>
</organism>
<dbReference type="InterPro" id="IPR015919">
    <property type="entry name" value="Cadherin-like_sf"/>
</dbReference>
<dbReference type="GO" id="GO:0009055">
    <property type="term" value="F:electron transfer activity"/>
    <property type="evidence" value="ECO:0007669"/>
    <property type="project" value="InterPro"/>
</dbReference>
<evidence type="ECO:0000256" key="3">
    <source>
        <dbReference type="ARBA" id="ARBA00022837"/>
    </source>
</evidence>
<keyword evidence="8" id="KW-1185">Reference proteome</keyword>
<dbReference type="GO" id="GO:0016020">
    <property type="term" value="C:membrane"/>
    <property type="evidence" value="ECO:0007669"/>
    <property type="project" value="InterPro"/>
</dbReference>
<keyword evidence="4" id="KW-1015">Disulfide bond</keyword>
<dbReference type="SMART" id="SM00612">
    <property type="entry name" value="Kelch"/>
    <property type="match status" value="2"/>
</dbReference>
<dbReference type="SUPFAM" id="SSF81296">
    <property type="entry name" value="E set domains"/>
    <property type="match status" value="1"/>
</dbReference>
<dbReference type="PANTHER" id="PTHR32208:SF56">
    <property type="entry name" value="GALACTOSE OXIDASE-RELATED"/>
    <property type="match status" value="1"/>
</dbReference>
<dbReference type="SMART" id="SM00758">
    <property type="entry name" value="PA14"/>
    <property type="match status" value="1"/>
</dbReference>
<dbReference type="Gene3D" id="2.130.10.10">
    <property type="entry name" value="YVTN repeat-like/Quinoprotein amine dehydrogenase"/>
    <property type="match status" value="2"/>
</dbReference>
<dbReference type="InterPro" id="IPR000601">
    <property type="entry name" value="PKD_dom"/>
</dbReference>
<dbReference type="InterPro" id="IPR006585">
    <property type="entry name" value="FTP1"/>
</dbReference>
<dbReference type="InterPro" id="IPR036909">
    <property type="entry name" value="Cyt_c-like_dom_sf"/>
</dbReference>
<dbReference type="Pfam" id="PF22633">
    <property type="entry name" value="F5_F8_type_C_2"/>
    <property type="match status" value="1"/>
</dbReference>
<dbReference type="GO" id="GO:0005509">
    <property type="term" value="F:calcium ion binding"/>
    <property type="evidence" value="ECO:0007669"/>
    <property type="project" value="InterPro"/>
</dbReference>
<dbReference type="InterPro" id="IPR022409">
    <property type="entry name" value="PKD/Chitinase_dom"/>
</dbReference>
<dbReference type="SUPFAM" id="SSF49313">
    <property type="entry name" value="Cadherin-like"/>
    <property type="match status" value="2"/>
</dbReference>
<keyword evidence="1" id="KW-0479">Metal-binding</keyword>
<dbReference type="RefSeq" id="WP_076202252.1">
    <property type="nucleotide sequence ID" value="NZ_CP019236.1"/>
</dbReference>
<dbReference type="SUPFAM" id="SSF56988">
    <property type="entry name" value="Anthrax protective antigen"/>
    <property type="match status" value="1"/>
</dbReference>
<evidence type="ECO:0000256" key="2">
    <source>
        <dbReference type="ARBA" id="ARBA00022729"/>
    </source>
</evidence>
<reference evidence="7 8" key="1">
    <citation type="submission" date="2017-01" db="EMBL/GenBank/DDBJ databases">
        <authorList>
            <person name="Mah S.A."/>
            <person name="Swanson W.J."/>
            <person name="Moy G.W."/>
            <person name="Vacquier V.D."/>
        </authorList>
    </citation>
    <scope>NUCLEOTIDE SEQUENCE [LARGE SCALE GENOMIC DNA]</scope>
    <source>
        <strain evidence="7 8">DCY110</strain>
    </source>
</reference>
<dbReference type="PANTHER" id="PTHR32208">
    <property type="entry name" value="SECRETED PROTEIN-RELATED"/>
    <property type="match status" value="1"/>
</dbReference>
<dbReference type="InterPro" id="IPR011964">
    <property type="entry name" value="YVTN_b-propeller_repeat"/>
</dbReference>
<dbReference type="InterPro" id="IPR037524">
    <property type="entry name" value="PA14/GLEYA"/>
</dbReference>
<dbReference type="Gene3D" id="2.60.120.260">
    <property type="entry name" value="Galactose-binding domain-like"/>
    <property type="match status" value="1"/>
</dbReference>
<feature type="domain" description="PKD" evidence="5">
    <location>
        <begin position="1016"/>
        <end position="1068"/>
    </location>
</feature>
<dbReference type="Pfam" id="PF07691">
    <property type="entry name" value="PA14"/>
    <property type="match status" value="1"/>
</dbReference>
<dbReference type="Pfam" id="PF07250">
    <property type="entry name" value="Glyoxal_oxid_N"/>
    <property type="match status" value="1"/>
</dbReference>
<dbReference type="SUPFAM" id="SSF50965">
    <property type="entry name" value="Galactose oxidase, central domain"/>
    <property type="match status" value="1"/>
</dbReference>
<evidence type="ECO:0000256" key="4">
    <source>
        <dbReference type="ARBA" id="ARBA00023157"/>
    </source>
</evidence>
<dbReference type="Gene3D" id="1.10.760.10">
    <property type="entry name" value="Cytochrome c-like domain"/>
    <property type="match status" value="1"/>
</dbReference>
<dbReference type="InterPro" id="IPR037293">
    <property type="entry name" value="Gal_Oxidase_central_sf"/>
</dbReference>
<dbReference type="PROSITE" id="PS50093">
    <property type="entry name" value="PKD"/>
    <property type="match status" value="1"/>
</dbReference>
<dbReference type="Pfam" id="PF18911">
    <property type="entry name" value="PKD_4"/>
    <property type="match status" value="1"/>
</dbReference>
<dbReference type="InterPro" id="IPR009880">
    <property type="entry name" value="Glyoxal_oxidase_N"/>
</dbReference>
<name>A0A1P8K116_9BURK</name>
<dbReference type="InterPro" id="IPR013783">
    <property type="entry name" value="Ig-like_fold"/>
</dbReference>
<protein>
    <recommendedName>
        <fullName evidence="9">PKD domain-containing protein</fullName>
    </recommendedName>
</protein>
<evidence type="ECO:0000256" key="1">
    <source>
        <dbReference type="ARBA" id="ARBA00022723"/>
    </source>
</evidence>
<proteinExistence type="predicted"/>
<dbReference type="InterPro" id="IPR008979">
    <property type="entry name" value="Galactose-bd-like_sf"/>
</dbReference>
<dbReference type="InterPro" id="IPR015202">
    <property type="entry name" value="GO-like_E_set"/>
</dbReference>
<gene>
    <name evidence="7" type="ORF">RD110_22940</name>
</gene>
<keyword evidence="3" id="KW-0106">Calcium</keyword>
<dbReference type="InterPro" id="IPR011048">
    <property type="entry name" value="Haem_d1_sf"/>
</dbReference>
<evidence type="ECO:0000313" key="7">
    <source>
        <dbReference type="EMBL" id="APW39703.1"/>
    </source>
</evidence>
<evidence type="ECO:0008006" key="9">
    <source>
        <dbReference type="Google" id="ProtNLM"/>
    </source>
</evidence>
<dbReference type="InterPro" id="IPR006652">
    <property type="entry name" value="Kelch_1"/>
</dbReference>
<dbReference type="InterPro" id="IPR014756">
    <property type="entry name" value="Ig_E-set"/>
</dbReference>
<dbReference type="SUPFAM" id="SSF49785">
    <property type="entry name" value="Galactose-binding domain-like"/>
    <property type="match status" value="1"/>
</dbReference>
<evidence type="ECO:0000313" key="8">
    <source>
        <dbReference type="Proteomes" id="UP000186609"/>
    </source>
</evidence>
<dbReference type="EMBL" id="CP019236">
    <property type="protein sequence ID" value="APW39703.1"/>
    <property type="molecule type" value="Genomic_DNA"/>
</dbReference>
<accession>A0A1P8K116</accession>
<dbReference type="InterPro" id="IPR011658">
    <property type="entry name" value="PA14_dom"/>
</dbReference>
<dbReference type="CDD" id="cd00146">
    <property type="entry name" value="PKD"/>
    <property type="match status" value="1"/>
</dbReference>